<dbReference type="AlphaFoldDB" id="A0A183B7X7"/>
<reference evidence="4" key="1">
    <citation type="submission" date="2016-06" db="UniProtKB">
        <authorList>
            <consortium name="WormBaseParasite"/>
        </authorList>
    </citation>
    <scope>IDENTIFICATION</scope>
</reference>
<evidence type="ECO:0000313" key="4">
    <source>
        <dbReference type="WBParaSite" id="ECPE_0001535201-mRNA-1"/>
    </source>
</evidence>
<proteinExistence type="predicted"/>
<evidence type="ECO:0000313" key="2">
    <source>
        <dbReference type="EMBL" id="VDP92584.1"/>
    </source>
</evidence>
<dbReference type="EMBL" id="UZAN01060184">
    <property type="protein sequence ID" value="VDP92584.1"/>
    <property type="molecule type" value="Genomic_DNA"/>
</dbReference>
<reference evidence="2 3" key="2">
    <citation type="submission" date="2018-11" db="EMBL/GenBank/DDBJ databases">
        <authorList>
            <consortium name="Pathogen Informatics"/>
        </authorList>
    </citation>
    <scope>NUCLEOTIDE SEQUENCE [LARGE SCALE GENOMIC DNA]</scope>
    <source>
        <strain evidence="2 3">Egypt</strain>
    </source>
</reference>
<protein>
    <submittedName>
        <fullName evidence="4">Protein RUBCNL-like</fullName>
    </submittedName>
</protein>
<name>A0A183B7X7_9TREM</name>
<dbReference type="WBParaSite" id="ECPE_0001535201-mRNA-1">
    <property type="protein sequence ID" value="ECPE_0001535201-mRNA-1"/>
    <property type="gene ID" value="ECPE_0001535201"/>
</dbReference>
<feature type="compositionally biased region" description="Low complexity" evidence="1">
    <location>
        <begin position="31"/>
        <end position="48"/>
    </location>
</feature>
<evidence type="ECO:0000313" key="3">
    <source>
        <dbReference type="Proteomes" id="UP000272942"/>
    </source>
</evidence>
<feature type="region of interest" description="Disordered" evidence="1">
    <location>
        <begin position="1"/>
        <end position="137"/>
    </location>
</feature>
<feature type="compositionally biased region" description="Low complexity" evidence="1">
    <location>
        <begin position="122"/>
        <end position="137"/>
    </location>
</feature>
<keyword evidence="3" id="KW-1185">Reference proteome</keyword>
<evidence type="ECO:0000256" key="1">
    <source>
        <dbReference type="SAM" id="MobiDB-lite"/>
    </source>
</evidence>
<dbReference type="OrthoDB" id="6163239at2759"/>
<sequence>MATDLPNGKGCDSHSDLPVPSLRHRFGLNRPAASPSSDLTPTPSSSVPFECTEEFNIVPHPEIPSTLKNMGRVKRHSPEGDADPSSFETDLTATDLPNGKGCDSHSDLPVPSLRHRFGLNRPTASPSPDLTPTPSSSVPFECTEEFNIVPHPEIPSTLKNMGRVKRHSPEGDADPSSFETDLTVSEQYTETCSAIMKPEILLSRGDISVVTPRLSVLLNEPFQDDGIRSTLEGPIPSKMEETILKWDYAGDLASQNLSADSVHHVRTCNDGDHGSADKESLEDEAVTVPLTWPSPFNSHRSPRLHAVLVGRKLRSGYRYSAVDQQHVPGLSKLFPKGMWYEFFL</sequence>
<dbReference type="Proteomes" id="UP000272942">
    <property type="component" value="Unassembled WGS sequence"/>
</dbReference>
<accession>A0A183B7X7</accession>
<organism evidence="4">
    <name type="scientific">Echinostoma caproni</name>
    <dbReference type="NCBI Taxonomy" id="27848"/>
    <lineage>
        <taxon>Eukaryota</taxon>
        <taxon>Metazoa</taxon>
        <taxon>Spiralia</taxon>
        <taxon>Lophotrochozoa</taxon>
        <taxon>Platyhelminthes</taxon>
        <taxon>Trematoda</taxon>
        <taxon>Digenea</taxon>
        <taxon>Plagiorchiida</taxon>
        <taxon>Echinostomata</taxon>
        <taxon>Echinostomatoidea</taxon>
        <taxon>Echinostomatidae</taxon>
        <taxon>Echinostoma</taxon>
    </lineage>
</organism>
<gene>
    <name evidence="2" type="ORF">ECPE_LOCUS15312</name>
</gene>